<feature type="region of interest" description="Disordered" evidence="1">
    <location>
        <begin position="24"/>
        <end position="61"/>
    </location>
</feature>
<evidence type="ECO:0000313" key="2">
    <source>
        <dbReference type="EMBL" id="HJC22694.1"/>
    </source>
</evidence>
<comment type="caution">
    <text evidence="2">The sequence shown here is derived from an EMBL/GenBank/DDBJ whole genome shotgun (WGS) entry which is preliminary data.</text>
</comment>
<reference evidence="2" key="2">
    <citation type="submission" date="2021-04" db="EMBL/GenBank/DDBJ databases">
        <authorList>
            <person name="Gilroy R."/>
        </authorList>
    </citation>
    <scope>NUCLEOTIDE SEQUENCE</scope>
    <source>
        <strain evidence="2">USAMLcec2-132</strain>
    </source>
</reference>
<dbReference type="AlphaFoldDB" id="A0A9D2SND3"/>
<name>A0A9D2SND3_9FIRM</name>
<organism evidence="2 3">
    <name type="scientific">Candidatus Eisenbergiella merdavium</name>
    <dbReference type="NCBI Taxonomy" id="2838551"/>
    <lineage>
        <taxon>Bacteria</taxon>
        <taxon>Bacillati</taxon>
        <taxon>Bacillota</taxon>
        <taxon>Clostridia</taxon>
        <taxon>Lachnospirales</taxon>
        <taxon>Lachnospiraceae</taxon>
        <taxon>Eisenbergiella</taxon>
    </lineage>
</organism>
<evidence type="ECO:0000313" key="3">
    <source>
        <dbReference type="Proteomes" id="UP000823891"/>
    </source>
</evidence>
<dbReference type="EMBL" id="DWWS01000015">
    <property type="protein sequence ID" value="HJC22694.1"/>
    <property type="molecule type" value="Genomic_DNA"/>
</dbReference>
<sequence>MAGNYEKSIYNQLMDVMARLDSVEKSTSRKISGLKEEISDLKKENQELKEENKRLSEGAPQ</sequence>
<gene>
    <name evidence="2" type="ORF">H9761_03200</name>
</gene>
<proteinExistence type="predicted"/>
<protein>
    <submittedName>
        <fullName evidence="2">Uncharacterized protein</fullName>
    </submittedName>
</protein>
<dbReference type="Proteomes" id="UP000823891">
    <property type="component" value="Unassembled WGS sequence"/>
</dbReference>
<evidence type="ECO:0000256" key="1">
    <source>
        <dbReference type="SAM" id="MobiDB-lite"/>
    </source>
</evidence>
<accession>A0A9D2SND3</accession>
<dbReference type="Gene3D" id="6.10.250.2910">
    <property type="match status" value="1"/>
</dbReference>
<reference evidence="2" key="1">
    <citation type="journal article" date="2021" name="PeerJ">
        <title>Extensive microbial diversity within the chicken gut microbiome revealed by metagenomics and culture.</title>
        <authorList>
            <person name="Gilroy R."/>
            <person name="Ravi A."/>
            <person name="Getino M."/>
            <person name="Pursley I."/>
            <person name="Horton D.L."/>
            <person name="Alikhan N.F."/>
            <person name="Baker D."/>
            <person name="Gharbi K."/>
            <person name="Hall N."/>
            <person name="Watson M."/>
            <person name="Adriaenssens E.M."/>
            <person name="Foster-Nyarko E."/>
            <person name="Jarju S."/>
            <person name="Secka A."/>
            <person name="Antonio M."/>
            <person name="Oren A."/>
            <person name="Chaudhuri R.R."/>
            <person name="La Ragione R."/>
            <person name="Hildebrand F."/>
            <person name="Pallen M.J."/>
        </authorList>
    </citation>
    <scope>NUCLEOTIDE SEQUENCE</scope>
    <source>
        <strain evidence="2">USAMLcec2-132</strain>
    </source>
</reference>